<feature type="transmembrane region" description="Helical" evidence="9">
    <location>
        <begin position="134"/>
        <end position="156"/>
    </location>
</feature>
<dbReference type="EMBL" id="CP013235">
    <property type="protein sequence ID" value="AMP10599.1"/>
    <property type="molecule type" value="Genomic_DNA"/>
</dbReference>
<dbReference type="PANTHER" id="PTHR38686">
    <property type="entry name" value="APOLIPOPROTEIN N-ACYLTRANSFERASE"/>
    <property type="match status" value="1"/>
</dbReference>
<keyword evidence="7 9" id="KW-0472">Membrane</keyword>
<keyword evidence="3 9" id="KW-1003">Cell membrane</keyword>
<dbReference type="InterPro" id="IPR004563">
    <property type="entry name" value="Apolipo_AcylTrfase"/>
</dbReference>
<keyword evidence="12" id="KW-1185">Reference proteome</keyword>
<feature type="transmembrane region" description="Helical" evidence="9">
    <location>
        <begin position="12"/>
        <end position="36"/>
    </location>
</feature>
<dbReference type="GO" id="GO:0016410">
    <property type="term" value="F:N-acyltransferase activity"/>
    <property type="evidence" value="ECO:0007669"/>
    <property type="project" value="UniProtKB-UniRule"/>
</dbReference>
<comment type="caution">
    <text evidence="9">Lacks conserved residue(s) required for the propagation of feature annotation.</text>
</comment>
<name>A0A127QKL2_9BURK</name>
<keyword evidence="4 9" id="KW-0808">Transferase</keyword>
<evidence type="ECO:0000256" key="2">
    <source>
        <dbReference type="ARBA" id="ARBA00010065"/>
    </source>
</evidence>
<dbReference type="UniPathway" id="UPA00666"/>
<dbReference type="GO" id="GO:0005886">
    <property type="term" value="C:plasma membrane"/>
    <property type="evidence" value="ECO:0007669"/>
    <property type="project" value="UniProtKB-SubCell"/>
</dbReference>
<dbReference type="AlphaFoldDB" id="A0A127QKL2"/>
<dbReference type="InterPro" id="IPR003010">
    <property type="entry name" value="C-N_Hydrolase"/>
</dbReference>
<dbReference type="InterPro" id="IPR045378">
    <property type="entry name" value="LNT_N"/>
</dbReference>
<comment type="pathway">
    <text evidence="9">Protein modification; lipoprotein biosynthesis (N-acyl transfer).</text>
</comment>
<evidence type="ECO:0000256" key="8">
    <source>
        <dbReference type="ARBA" id="ARBA00023315"/>
    </source>
</evidence>
<feature type="transmembrane region" description="Helical" evidence="9">
    <location>
        <begin position="48"/>
        <end position="72"/>
    </location>
</feature>
<organism evidence="11 12">
    <name type="scientific">Collimonas arenae</name>
    <dbReference type="NCBI Taxonomy" id="279058"/>
    <lineage>
        <taxon>Bacteria</taxon>
        <taxon>Pseudomonadati</taxon>
        <taxon>Pseudomonadota</taxon>
        <taxon>Betaproteobacteria</taxon>
        <taxon>Burkholderiales</taxon>
        <taxon>Oxalobacteraceae</taxon>
        <taxon>Collimonas</taxon>
    </lineage>
</organism>
<dbReference type="EC" id="2.3.1.269" evidence="9"/>
<evidence type="ECO:0000256" key="7">
    <source>
        <dbReference type="ARBA" id="ARBA00023136"/>
    </source>
</evidence>
<keyword evidence="8 9" id="KW-0012">Acyltransferase</keyword>
<dbReference type="Proteomes" id="UP000071778">
    <property type="component" value="Chromosome"/>
</dbReference>
<sequence>MILLATQPTPARLWSGLTIGFCFGLGWFACGLWWLYPGLHDFGATEAYFAALLVAGVIGYMSLFPALASGLIAHSGLLLRDAKASFMWRAIRLCAVAGIWAISEWLRGHLFIGLPWLETGYAHTTAPLAGYAPLIGVIGVGFMNSLIAILLAYGVLNYINKEFSVSGALQAVAAIAIVLAGGQLLRSIDWTEDTGRNVSVRLIQGNIAQEDKFSAEGLRQAANVYVEYSQTSSANLTIWPETIFSLEWHSLPDGIKQGLQSIANARASTILFGSPVVSKDPALEKTVSTNSALAISPGDEAGKYSYRYDKIHLLPLAEYVPPSLKWMGDQVTIDFNSYSAGAVDQAPLILEGGKFGLNICYETLFEDNIVRKARNAEALLNLSNFAWFTGTWAANQHLQAAQMRALETGRWLAQASNTGSTAVINQHGFIVDVLPLDTTAALDAVMQMRTGDTPFMRSQNKPILILSALALIALLGRRLRYKVKPTRTTNL</sequence>
<keyword evidence="6 9" id="KW-1133">Transmembrane helix</keyword>
<feature type="transmembrane region" description="Helical" evidence="9">
    <location>
        <begin position="93"/>
        <end position="114"/>
    </location>
</feature>
<dbReference type="HAMAP" id="MF_01148">
    <property type="entry name" value="Lnt"/>
    <property type="match status" value="1"/>
</dbReference>
<dbReference type="Gene3D" id="3.60.110.10">
    <property type="entry name" value="Carbon-nitrogen hydrolase"/>
    <property type="match status" value="1"/>
</dbReference>
<keyword evidence="5 9" id="KW-0812">Transmembrane</keyword>
<comment type="function">
    <text evidence="9">Catalyzes the phospholipid dependent N-acylation of the N-terminal cysteine of apolipoprotein, the last step in lipoprotein maturation.</text>
</comment>
<reference evidence="11 12" key="1">
    <citation type="submission" date="2015-11" db="EMBL/GenBank/DDBJ databases">
        <title>Exploring the genomic traits of fungus-feeding bacterial genus Collimonas.</title>
        <authorList>
            <person name="Song C."/>
            <person name="Schmidt R."/>
            <person name="de Jager V."/>
            <person name="Krzyzanowska D."/>
            <person name="Jongedijk E."/>
            <person name="Cankar K."/>
            <person name="Beekwilder J."/>
            <person name="van Veen A."/>
            <person name="de Boer W."/>
            <person name="van Veen J.A."/>
            <person name="Garbeva P."/>
        </authorList>
    </citation>
    <scope>NUCLEOTIDE SEQUENCE [LARGE SCALE GENOMIC DNA]</scope>
    <source>
        <strain evidence="11 12">Ter282</strain>
    </source>
</reference>
<dbReference type="InterPro" id="IPR036526">
    <property type="entry name" value="C-N_Hydrolase_sf"/>
</dbReference>
<keyword evidence="11" id="KW-0449">Lipoprotein</keyword>
<dbReference type="SUPFAM" id="SSF56317">
    <property type="entry name" value="Carbon-nitrogen hydrolase"/>
    <property type="match status" value="1"/>
</dbReference>
<evidence type="ECO:0000256" key="3">
    <source>
        <dbReference type="ARBA" id="ARBA00022475"/>
    </source>
</evidence>
<dbReference type="PATRIC" id="fig|279058.17.peg.3132"/>
<evidence type="ECO:0000256" key="5">
    <source>
        <dbReference type="ARBA" id="ARBA00022692"/>
    </source>
</evidence>
<dbReference type="NCBIfam" id="TIGR00546">
    <property type="entry name" value="lnt"/>
    <property type="match status" value="1"/>
</dbReference>
<dbReference type="Pfam" id="PF20154">
    <property type="entry name" value="LNT_N"/>
    <property type="match status" value="1"/>
</dbReference>
<proteinExistence type="inferred from homology"/>
<evidence type="ECO:0000256" key="4">
    <source>
        <dbReference type="ARBA" id="ARBA00022679"/>
    </source>
</evidence>
<evidence type="ECO:0000313" key="12">
    <source>
        <dbReference type="Proteomes" id="UP000071778"/>
    </source>
</evidence>
<comment type="subcellular location">
    <subcellularLocation>
        <location evidence="1 9">Cell membrane</location>
        <topology evidence="1 9">Multi-pass membrane protein</topology>
    </subcellularLocation>
</comment>
<accession>A0A127QKL2</accession>
<dbReference type="PANTHER" id="PTHR38686:SF1">
    <property type="entry name" value="APOLIPOPROTEIN N-ACYLTRANSFERASE"/>
    <property type="match status" value="1"/>
</dbReference>
<evidence type="ECO:0000313" key="11">
    <source>
        <dbReference type="EMBL" id="AMP10599.1"/>
    </source>
</evidence>
<comment type="catalytic activity">
    <reaction evidence="9">
        <text>N-terminal S-1,2-diacyl-sn-glyceryl-L-cysteinyl-[lipoprotein] + a glycerophospholipid = N-acyl-S-1,2-diacyl-sn-glyceryl-L-cysteinyl-[lipoprotein] + a 2-acyl-sn-glycero-3-phospholipid + H(+)</text>
        <dbReference type="Rhea" id="RHEA:48228"/>
        <dbReference type="Rhea" id="RHEA-COMP:14681"/>
        <dbReference type="Rhea" id="RHEA-COMP:14684"/>
        <dbReference type="ChEBI" id="CHEBI:15378"/>
        <dbReference type="ChEBI" id="CHEBI:136912"/>
        <dbReference type="ChEBI" id="CHEBI:140656"/>
        <dbReference type="ChEBI" id="CHEBI:140657"/>
        <dbReference type="ChEBI" id="CHEBI:140660"/>
        <dbReference type="EC" id="2.3.1.269"/>
    </reaction>
</comment>
<feature type="domain" description="CN hydrolase" evidence="10">
    <location>
        <begin position="203"/>
        <end position="448"/>
    </location>
</feature>
<dbReference type="Pfam" id="PF00795">
    <property type="entry name" value="CN_hydrolase"/>
    <property type="match status" value="1"/>
</dbReference>
<gene>
    <name evidence="9 11" type="primary">lnt</name>
    <name evidence="11" type="ORF">CAter282_2875</name>
</gene>
<dbReference type="GO" id="GO:0042158">
    <property type="term" value="P:lipoprotein biosynthetic process"/>
    <property type="evidence" value="ECO:0007669"/>
    <property type="project" value="UniProtKB-UniRule"/>
</dbReference>
<feature type="transmembrane region" description="Helical" evidence="9">
    <location>
        <begin position="163"/>
        <end position="185"/>
    </location>
</feature>
<comment type="similarity">
    <text evidence="2 9">Belongs to the CN hydrolase family. Apolipoprotein N-acyltransferase subfamily.</text>
</comment>
<evidence type="ECO:0000256" key="6">
    <source>
        <dbReference type="ARBA" id="ARBA00022989"/>
    </source>
</evidence>
<evidence type="ECO:0000259" key="10">
    <source>
        <dbReference type="PROSITE" id="PS50263"/>
    </source>
</evidence>
<dbReference type="CDD" id="cd07571">
    <property type="entry name" value="ALP_N-acyl_transferase"/>
    <property type="match status" value="1"/>
</dbReference>
<protein>
    <recommendedName>
        <fullName evidence="9">Apolipoprotein N-acyltransferase</fullName>
        <shortName evidence="9">ALP N-acyltransferase</shortName>
        <ecNumber evidence="9">2.3.1.269</ecNumber>
    </recommendedName>
</protein>
<evidence type="ECO:0000256" key="9">
    <source>
        <dbReference type="HAMAP-Rule" id="MF_01148"/>
    </source>
</evidence>
<dbReference type="PROSITE" id="PS50263">
    <property type="entry name" value="CN_HYDROLASE"/>
    <property type="match status" value="1"/>
</dbReference>
<evidence type="ECO:0000256" key="1">
    <source>
        <dbReference type="ARBA" id="ARBA00004651"/>
    </source>
</evidence>